<reference evidence="1 2" key="1">
    <citation type="journal article" date="2022" name="bioRxiv">
        <title>The genome of the oomycete Peronosclerospora sorghi, a cosmopolitan pathogen of maize and sorghum, is inflated with dispersed pseudogenes.</title>
        <authorList>
            <person name="Fletcher K."/>
            <person name="Martin F."/>
            <person name="Isakeit T."/>
            <person name="Cavanaugh K."/>
            <person name="Magill C."/>
            <person name="Michelmore R."/>
        </authorList>
    </citation>
    <scope>NUCLEOTIDE SEQUENCE [LARGE SCALE GENOMIC DNA]</scope>
    <source>
        <strain evidence="1">P6</strain>
    </source>
</reference>
<dbReference type="Proteomes" id="UP001163321">
    <property type="component" value="Chromosome 4"/>
</dbReference>
<dbReference type="EMBL" id="CM047583">
    <property type="protein sequence ID" value="KAI9912443.1"/>
    <property type="molecule type" value="Genomic_DNA"/>
</dbReference>
<sequence>MACGAIVTDNSGQCARARQILDVRNRIFGTIAAQATAIINTLSCSTAKWLPNLWVCMMNYNWPPTGSQTHAEPAPKQFFPASCVSSQRSRFLCCLTRMKVVFQTLSVDGVRIILATLGDSRRDHLAADNGFILPKGSYLSAGLVRRDTCTSVSVFENNRFTF</sequence>
<organism evidence="1 2">
    <name type="scientific">Peronosclerospora sorghi</name>
    <dbReference type="NCBI Taxonomy" id="230839"/>
    <lineage>
        <taxon>Eukaryota</taxon>
        <taxon>Sar</taxon>
        <taxon>Stramenopiles</taxon>
        <taxon>Oomycota</taxon>
        <taxon>Peronosporomycetes</taxon>
        <taxon>Peronosporales</taxon>
        <taxon>Peronosporaceae</taxon>
        <taxon>Peronosclerospora</taxon>
    </lineage>
</organism>
<keyword evidence="2" id="KW-1185">Reference proteome</keyword>
<accession>A0ACC0W0Z3</accession>
<proteinExistence type="predicted"/>
<evidence type="ECO:0000313" key="1">
    <source>
        <dbReference type="EMBL" id="KAI9912443.1"/>
    </source>
</evidence>
<protein>
    <submittedName>
        <fullName evidence="1">Uncharacterized protein</fullName>
    </submittedName>
</protein>
<gene>
    <name evidence="1" type="ORF">PsorP6_006535</name>
</gene>
<name>A0ACC0W0Z3_9STRA</name>
<comment type="caution">
    <text evidence="1">The sequence shown here is derived from an EMBL/GenBank/DDBJ whole genome shotgun (WGS) entry which is preliminary data.</text>
</comment>
<evidence type="ECO:0000313" key="2">
    <source>
        <dbReference type="Proteomes" id="UP001163321"/>
    </source>
</evidence>